<dbReference type="Pfam" id="PF01370">
    <property type="entry name" value="Epimerase"/>
    <property type="match status" value="1"/>
</dbReference>
<proteinExistence type="predicted"/>
<dbReference type="RefSeq" id="WP_109230494.1">
    <property type="nucleotide sequence ID" value="NZ_PYHR01000002.1"/>
</dbReference>
<feature type="domain" description="NAD-dependent epimerase/dehydratase" evidence="2">
    <location>
        <begin position="7"/>
        <end position="212"/>
    </location>
</feature>
<evidence type="ECO:0000256" key="1">
    <source>
        <dbReference type="ARBA" id="ARBA00023027"/>
    </source>
</evidence>
<name>A0A2U1ZYW1_9MICO</name>
<evidence type="ECO:0000313" key="4">
    <source>
        <dbReference type="Proteomes" id="UP000245166"/>
    </source>
</evidence>
<gene>
    <name evidence="3" type="ORF">C8046_17165</name>
</gene>
<dbReference type="Proteomes" id="UP000245166">
    <property type="component" value="Unassembled WGS sequence"/>
</dbReference>
<sequence length="305" mass="31575">MTVPTWVVGSGGLLGRALVAQLRRRGDLVLTSAVPWADHALARETLARDAGALLAAADGGPWRLAWCAGSGVTGTSEEHLAEEIAGLHTALEALSDGAASGTVLLASSAGGVYAGSSGPPHDERTVPVPLSAYGSNKLRAEQVLADWSVTRGGHGVVARYANLYGPGQNLRKPQGLVSHLCRGFLTATPISIYVPIDTLRDYLYIDDAASLTADLLDVEVPAGTTLTKICASGQSVTVGALIGHCTAVFRRRPRVVMGSSALTSMQAVDLRLRSVVATDLDARALTPMTAGIAATLAATRTQLFS</sequence>
<evidence type="ECO:0000313" key="3">
    <source>
        <dbReference type="EMBL" id="PWD52113.1"/>
    </source>
</evidence>
<dbReference type="SUPFAM" id="SSF51735">
    <property type="entry name" value="NAD(P)-binding Rossmann-fold domains"/>
    <property type="match status" value="1"/>
</dbReference>
<dbReference type="AlphaFoldDB" id="A0A2U1ZYW1"/>
<dbReference type="InterPro" id="IPR001509">
    <property type="entry name" value="Epimerase_deHydtase"/>
</dbReference>
<accession>A0A2U1ZYW1</accession>
<dbReference type="PANTHER" id="PTHR43574">
    <property type="entry name" value="EPIMERASE-RELATED"/>
    <property type="match status" value="1"/>
</dbReference>
<dbReference type="Gene3D" id="3.40.50.720">
    <property type="entry name" value="NAD(P)-binding Rossmann-like Domain"/>
    <property type="match status" value="1"/>
</dbReference>
<organism evidence="3 4">
    <name type="scientific">Serinibacter arcticus</name>
    <dbReference type="NCBI Taxonomy" id="1655435"/>
    <lineage>
        <taxon>Bacteria</taxon>
        <taxon>Bacillati</taxon>
        <taxon>Actinomycetota</taxon>
        <taxon>Actinomycetes</taxon>
        <taxon>Micrococcales</taxon>
        <taxon>Beutenbergiaceae</taxon>
        <taxon>Serinibacter</taxon>
    </lineage>
</organism>
<keyword evidence="4" id="KW-1185">Reference proteome</keyword>
<protein>
    <submittedName>
        <fullName evidence="3">Epimerase</fullName>
    </submittedName>
</protein>
<reference evidence="3 4" key="1">
    <citation type="submission" date="2018-03" db="EMBL/GenBank/DDBJ databases">
        <title>Genome assembly of novel Miniimonas species PCH200.</title>
        <authorList>
            <person name="Thakur V."/>
            <person name="Kumar V."/>
            <person name="Singh D."/>
        </authorList>
    </citation>
    <scope>NUCLEOTIDE SEQUENCE [LARGE SCALE GENOMIC DNA]</scope>
    <source>
        <strain evidence="3 4">PCH200</strain>
    </source>
</reference>
<evidence type="ECO:0000259" key="2">
    <source>
        <dbReference type="Pfam" id="PF01370"/>
    </source>
</evidence>
<dbReference type="InterPro" id="IPR036291">
    <property type="entry name" value="NAD(P)-bd_dom_sf"/>
</dbReference>
<dbReference type="EMBL" id="PYHR01000002">
    <property type="protein sequence ID" value="PWD52113.1"/>
    <property type="molecule type" value="Genomic_DNA"/>
</dbReference>
<comment type="caution">
    <text evidence="3">The sequence shown here is derived from an EMBL/GenBank/DDBJ whole genome shotgun (WGS) entry which is preliminary data.</text>
</comment>
<keyword evidence="1" id="KW-0520">NAD</keyword>
<dbReference type="OrthoDB" id="7770745at2"/>